<organism evidence="8 9">
    <name type="scientific">Arthrobacter russicus</name>
    <dbReference type="NCBI Taxonomy" id="172040"/>
    <lineage>
        <taxon>Bacteria</taxon>
        <taxon>Bacillati</taxon>
        <taxon>Actinomycetota</taxon>
        <taxon>Actinomycetes</taxon>
        <taxon>Micrococcales</taxon>
        <taxon>Micrococcaceae</taxon>
        <taxon>Arthrobacter</taxon>
    </lineage>
</organism>
<dbReference type="InterPro" id="IPR032808">
    <property type="entry name" value="DoxX"/>
</dbReference>
<protein>
    <submittedName>
        <fullName evidence="8">Oxidoreductase</fullName>
    </submittedName>
</protein>
<dbReference type="PANTHER" id="PTHR33452:SF1">
    <property type="entry name" value="INNER MEMBRANE PROTEIN YPHA-RELATED"/>
    <property type="match status" value="1"/>
</dbReference>
<feature type="transmembrane region" description="Helical" evidence="7">
    <location>
        <begin position="47"/>
        <end position="68"/>
    </location>
</feature>
<evidence type="ECO:0000256" key="2">
    <source>
        <dbReference type="ARBA" id="ARBA00006679"/>
    </source>
</evidence>
<comment type="similarity">
    <text evidence="2">Belongs to the DoxX family.</text>
</comment>
<dbReference type="Pfam" id="PF07681">
    <property type="entry name" value="DoxX"/>
    <property type="match status" value="1"/>
</dbReference>
<comment type="caution">
    <text evidence="8">The sequence shown here is derived from an EMBL/GenBank/DDBJ whole genome shotgun (WGS) entry which is preliminary data.</text>
</comment>
<evidence type="ECO:0000256" key="1">
    <source>
        <dbReference type="ARBA" id="ARBA00004651"/>
    </source>
</evidence>
<feature type="transmembrane region" description="Helical" evidence="7">
    <location>
        <begin position="75"/>
        <end position="94"/>
    </location>
</feature>
<sequence length="149" mass="15574">MSTQIGLTILRVFLGAMLVIQGSQKLLAGPQGFIGYVQSLGAPVPELAGWLVMLGEFGLGIALILGVFTRVAAGLVALMMFLIWLATAAGQPLFTEAPGITAGLLWFYFAAALALLFSGGGSLAVERLFGRKKTAPAERIPDPQPTVTV</sequence>
<keyword evidence="9" id="KW-1185">Reference proteome</keyword>
<feature type="transmembrane region" description="Helical" evidence="7">
    <location>
        <begin position="106"/>
        <end position="125"/>
    </location>
</feature>
<evidence type="ECO:0000313" key="8">
    <source>
        <dbReference type="EMBL" id="MDR6269160.1"/>
    </source>
</evidence>
<evidence type="ECO:0000256" key="3">
    <source>
        <dbReference type="ARBA" id="ARBA00022475"/>
    </source>
</evidence>
<evidence type="ECO:0000313" key="9">
    <source>
        <dbReference type="Proteomes" id="UP001185069"/>
    </source>
</evidence>
<evidence type="ECO:0000256" key="6">
    <source>
        <dbReference type="ARBA" id="ARBA00023136"/>
    </source>
</evidence>
<evidence type="ECO:0000256" key="7">
    <source>
        <dbReference type="SAM" id="Phobius"/>
    </source>
</evidence>
<dbReference type="PANTHER" id="PTHR33452">
    <property type="entry name" value="OXIDOREDUCTASE CATD-RELATED"/>
    <property type="match status" value="1"/>
</dbReference>
<dbReference type="EMBL" id="JAVDQF010000001">
    <property type="protein sequence ID" value="MDR6269160.1"/>
    <property type="molecule type" value="Genomic_DNA"/>
</dbReference>
<accession>A0ABU1J9Q9</accession>
<dbReference type="Proteomes" id="UP001185069">
    <property type="component" value="Unassembled WGS sequence"/>
</dbReference>
<keyword evidence="3" id="KW-1003">Cell membrane</keyword>
<proteinExistence type="inferred from homology"/>
<keyword evidence="6 7" id="KW-0472">Membrane</keyword>
<dbReference type="InterPro" id="IPR051907">
    <property type="entry name" value="DoxX-like_oxidoreductase"/>
</dbReference>
<comment type="subcellular location">
    <subcellularLocation>
        <location evidence="1">Cell membrane</location>
        <topology evidence="1">Multi-pass membrane protein</topology>
    </subcellularLocation>
</comment>
<keyword evidence="5 7" id="KW-1133">Transmembrane helix</keyword>
<name>A0ABU1J9Q9_9MICC</name>
<dbReference type="RefSeq" id="WP_309797258.1">
    <property type="nucleotide sequence ID" value="NZ_BAAAHY010000001.1"/>
</dbReference>
<gene>
    <name evidence="8" type="ORF">JOE69_001398</name>
</gene>
<evidence type="ECO:0000256" key="5">
    <source>
        <dbReference type="ARBA" id="ARBA00022989"/>
    </source>
</evidence>
<keyword evidence="4 7" id="KW-0812">Transmembrane</keyword>
<reference evidence="8 9" key="1">
    <citation type="submission" date="2023-07" db="EMBL/GenBank/DDBJ databases">
        <title>Sequencing the genomes of 1000 actinobacteria strains.</title>
        <authorList>
            <person name="Klenk H.-P."/>
        </authorList>
    </citation>
    <scope>NUCLEOTIDE SEQUENCE [LARGE SCALE GENOMIC DNA]</scope>
    <source>
        <strain evidence="8 9">DSM 14555</strain>
    </source>
</reference>
<evidence type="ECO:0000256" key="4">
    <source>
        <dbReference type="ARBA" id="ARBA00022692"/>
    </source>
</evidence>